<sequence length="341" mass="36523">MSADLPRLAVVGAGIRGAMFARAVSQNPAADLVALVDRAPDLGAERASELGVPAYTGVDELLSRHPEVTAAVIATPDFAHRAAAVRLADAGIDLLIEKPLATTVEDAEAIAEAVERAGVRAVVGFENRWNERFLEVRRQLAGGEPGQVLHQVANLNDTRFVPTEMLSWAGQSSPAWFLMPHTLDLATWLAQAQPVEVYARGVRRVLPALGVPTWDVVTASFTLSDGSLVSLNSSWVMPTSAPSVFDFRHEIHTEAMTYHVEISPSGVTRYAPDGASWLQFGVYERAGRLRGIPIDMIDEFVDVLGGAERDLPDLRQGLAITRSIAAVHESLATGGPVAIAV</sequence>
<feature type="domain" description="Gfo/Idh/MocA-like oxidoreductase N-terminal" evidence="3">
    <location>
        <begin position="7"/>
        <end position="125"/>
    </location>
</feature>
<name>A0A7M1SRY0_9MICO</name>
<keyword evidence="1" id="KW-0560">Oxidoreductase</keyword>
<dbReference type="GO" id="GO:0016491">
    <property type="term" value="F:oxidoreductase activity"/>
    <property type="evidence" value="ECO:0007669"/>
    <property type="project" value="UniProtKB-KW"/>
</dbReference>
<organism evidence="5 6">
    <name type="scientific">Ruania alkalisoli</name>
    <dbReference type="NCBI Taxonomy" id="2779775"/>
    <lineage>
        <taxon>Bacteria</taxon>
        <taxon>Bacillati</taxon>
        <taxon>Actinomycetota</taxon>
        <taxon>Actinomycetes</taxon>
        <taxon>Micrococcales</taxon>
        <taxon>Ruaniaceae</taxon>
        <taxon>Ruania</taxon>
    </lineage>
</organism>
<dbReference type="RefSeq" id="WP_193497002.1">
    <property type="nucleotide sequence ID" value="NZ_CP063169.1"/>
</dbReference>
<dbReference type="Pfam" id="PF01408">
    <property type="entry name" value="GFO_IDH_MocA"/>
    <property type="match status" value="1"/>
</dbReference>
<evidence type="ECO:0000256" key="1">
    <source>
        <dbReference type="ARBA" id="ARBA00023002"/>
    </source>
</evidence>
<protein>
    <submittedName>
        <fullName evidence="5">Gfo/Idh/MocA family oxidoreductase</fullName>
    </submittedName>
</protein>
<dbReference type="GO" id="GO:0000166">
    <property type="term" value="F:nucleotide binding"/>
    <property type="evidence" value="ECO:0007669"/>
    <property type="project" value="InterPro"/>
</dbReference>
<feature type="domain" description="GFO/IDH/MocA-like oxidoreductase" evidence="4">
    <location>
        <begin position="133"/>
        <end position="255"/>
    </location>
</feature>
<dbReference type="Pfam" id="PF22725">
    <property type="entry name" value="GFO_IDH_MocA_C3"/>
    <property type="match status" value="1"/>
</dbReference>
<dbReference type="Gene3D" id="3.30.360.10">
    <property type="entry name" value="Dihydrodipicolinate Reductase, domain 2"/>
    <property type="match status" value="1"/>
</dbReference>
<evidence type="ECO:0000313" key="5">
    <source>
        <dbReference type="EMBL" id="QOR70318.1"/>
    </source>
</evidence>
<dbReference type="Proteomes" id="UP000593758">
    <property type="component" value="Chromosome"/>
</dbReference>
<evidence type="ECO:0000313" key="6">
    <source>
        <dbReference type="Proteomes" id="UP000593758"/>
    </source>
</evidence>
<dbReference type="PANTHER" id="PTHR43818">
    <property type="entry name" value="BCDNA.GH03377"/>
    <property type="match status" value="1"/>
</dbReference>
<keyword evidence="2" id="KW-0520">NAD</keyword>
<dbReference type="SUPFAM" id="SSF55347">
    <property type="entry name" value="Glyceraldehyde-3-phosphate dehydrogenase-like, C-terminal domain"/>
    <property type="match status" value="1"/>
</dbReference>
<dbReference type="Gene3D" id="3.40.50.720">
    <property type="entry name" value="NAD(P)-binding Rossmann-like Domain"/>
    <property type="match status" value="1"/>
</dbReference>
<dbReference type="KEGG" id="halt:IM660_17225"/>
<dbReference type="EMBL" id="CP063169">
    <property type="protein sequence ID" value="QOR70318.1"/>
    <property type="molecule type" value="Genomic_DNA"/>
</dbReference>
<keyword evidence="6" id="KW-1185">Reference proteome</keyword>
<gene>
    <name evidence="5" type="ORF">IM660_17225</name>
</gene>
<dbReference type="InterPro" id="IPR055170">
    <property type="entry name" value="GFO_IDH_MocA-like_dom"/>
</dbReference>
<evidence type="ECO:0000259" key="3">
    <source>
        <dbReference type="Pfam" id="PF01408"/>
    </source>
</evidence>
<evidence type="ECO:0000259" key="4">
    <source>
        <dbReference type="Pfam" id="PF22725"/>
    </source>
</evidence>
<dbReference type="InterPro" id="IPR050463">
    <property type="entry name" value="Gfo/Idh/MocA_oxidrdct_glycsds"/>
</dbReference>
<dbReference type="SUPFAM" id="SSF51735">
    <property type="entry name" value="NAD(P)-binding Rossmann-fold domains"/>
    <property type="match status" value="1"/>
</dbReference>
<dbReference type="PANTHER" id="PTHR43818:SF11">
    <property type="entry name" value="BCDNA.GH03377"/>
    <property type="match status" value="1"/>
</dbReference>
<dbReference type="AlphaFoldDB" id="A0A7M1SRY0"/>
<proteinExistence type="predicted"/>
<dbReference type="InterPro" id="IPR036291">
    <property type="entry name" value="NAD(P)-bd_dom_sf"/>
</dbReference>
<evidence type="ECO:0000256" key="2">
    <source>
        <dbReference type="ARBA" id="ARBA00023027"/>
    </source>
</evidence>
<dbReference type="InterPro" id="IPR000683">
    <property type="entry name" value="Gfo/Idh/MocA-like_OxRdtase_N"/>
</dbReference>
<reference evidence="5 6" key="1">
    <citation type="submission" date="2020-10" db="EMBL/GenBank/DDBJ databases">
        <title>Haloactinobacterium sp. RN3S43, a bacterium isolated from saline soil.</title>
        <authorList>
            <person name="Sun J.-Q."/>
        </authorList>
    </citation>
    <scope>NUCLEOTIDE SEQUENCE [LARGE SCALE GENOMIC DNA]</scope>
    <source>
        <strain evidence="5 6">RN3S43</strain>
    </source>
</reference>
<accession>A0A7M1SRY0</accession>